<accession>A0AAE4IKS5</accession>
<reference evidence="2" key="2">
    <citation type="submission" date="2023-10" db="EMBL/GenBank/DDBJ databases">
        <title>Genome of Potential pathogenic bacteria in Crohn's disease.</title>
        <authorList>
            <person name="Rodriguez-Palacios A."/>
        </authorList>
    </citation>
    <scope>NUCLEOTIDE SEQUENCE</scope>
    <source>
        <strain evidence="2">CavFT-hAR50</strain>
    </source>
</reference>
<name>A0AAE4IKS5_BACUN</name>
<comment type="caution">
    <text evidence="2">The sequence shown here is derived from an EMBL/GenBank/DDBJ whole genome shotgun (WGS) entry which is preliminary data.</text>
</comment>
<evidence type="ECO:0000313" key="3">
    <source>
        <dbReference type="Proteomes" id="UP001181247"/>
    </source>
</evidence>
<dbReference type="AlphaFoldDB" id="A0AAE4IKS5"/>
<reference evidence="1 4" key="1">
    <citation type="submission" date="2022-10" db="EMBL/GenBank/DDBJ databases">
        <title>Human gut microbiome strain richness.</title>
        <authorList>
            <person name="Chen-Liaw A."/>
        </authorList>
    </citation>
    <scope>NUCLEOTIDE SEQUENCE [LARGE SCALE GENOMIC DNA]</scope>
    <source>
        <strain evidence="1 4">D53st1_B1_D53t1_180928</strain>
    </source>
</reference>
<dbReference type="EMBL" id="JAQNRK010000027">
    <property type="protein sequence ID" value="MDC1796120.1"/>
    <property type="molecule type" value="Genomic_DNA"/>
</dbReference>
<dbReference type="RefSeq" id="WP_005792615.1">
    <property type="nucleotide sequence ID" value="NZ_CAXSKL010000003.1"/>
</dbReference>
<dbReference type="Proteomes" id="UP001215818">
    <property type="component" value="Unassembled WGS sequence"/>
</dbReference>
<organism evidence="2 3">
    <name type="scientific">Bacteroides uniformis</name>
    <dbReference type="NCBI Taxonomy" id="820"/>
    <lineage>
        <taxon>Bacteria</taxon>
        <taxon>Pseudomonadati</taxon>
        <taxon>Bacteroidota</taxon>
        <taxon>Bacteroidia</taxon>
        <taxon>Bacteroidales</taxon>
        <taxon>Bacteroidaceae</taxon>
        <taxon>Bacteroides</taxon>
    </lineage>
</organism>
<dbReference type="GeneID" id="92715160"/>
<protein>
    <submittedName>
        <fullName evidence="2">Uncharacterized protein</fullName>
    </submittedName>
</protein>
<sequence>MLLNLLITLITCCIRQIENPSHSFNFLPANIALCRVDCARRPLSGAGWLKENHPRFAAVFSFAKPCAIPGKGQSGK</sequence>
<evidence type="ECO:0000313" key="4">
    <source>
        <dbReference type="Proteomes" id="UP001215818"/>
    </source>
</evidence>
<gene>
    <name evidence="1" type="ORF">POY73_18540</name>
    <name evidence="2" type="ORF">RVH16_18775</name>
</gene>
<proteinExistence type="predicted"/>
<evidence type="ECO:0000313" key="1">
    <source>
        <dbReference type="EMBL" id="MDC1796120.1"/>
    </source>
</evidence>
<dbReference type="Proteomes" id="UP001181247">
    <property type="component" value="Unassembled WGS sequence"/>
</dbReference>
<evidence type="ECO:0000313" key="2">
    <source>
        <dbReference type="EMBL" id="MDU0246732.1"/>
    </source>
</evidence>
<dbReference type="EMBL" id="JAWDEU010000002">
    <property type="protein sequence ID" value="MDU0246732.1"/>
    <property type="molecule type" value="Genomic_DNA"/>
</dbReference>